<sequence>MSILTSTAAPGRPLSPAREGGPAAADGVHSGSPVHDRQAPGSDGPSDSPSRSPVFDVIVTPHLSLADRGYTWLIVGVLAAALLVQIFFLLIGVWVAGVYVLIDGVVLAFALTVFRAEADRAERITVEAGTIRIEHRRGDAIVDRIELPVWGSVVERDQDPDYGCRAIRLRHRQRRVEIARDLAPAERVAFLDALTRALAADGTPMRVETTAALPLLAA</sequence>
<evidence type="ECO:0000256" key="1">
    <source>
        <dbReference type="SAM" id="MobiDB-lite"/>
    </source>
</evidence>
<organism evidence="3">
    <name type="scientific">Methyloraptor flagellatus</name>
    <dbReference type="NCBI Taxonomy" id="3162530"/>
    <lineage>
        <taxon>Bacteria</taxon>
        <taxon>Pseudomonadati</taxon>
        <taxon>Pseudomonadota</taxon>
        <taxon>Alphaproteobacteria</taxon>
        <taxon>Hyphomicrobiales</taxon>
        <taxon>Ancalomicrobiaceae</taxon>
        <taxon>Methyloraptor</taxon>
    </lineage>
</organism>
<protein>
    <submittedName>
        <fullName evidence="3">DUF2244 domain-containing protein</fullName>
    </submittedName>
</protein>
<feature type="transmembrane region" description="Helical" evidence="2">
    <location>
        <begin position="70"/>
        <end position="90"/>
    </location>
</feature>
<reference evidence="3" key="1">
    <citation type="submission" date="2024-06" db="EMBL/GenBank/DDBJ databases">
        <title>Methylostella associata gen. nov., sp. nov., a novel Ancalomicrobiaceae-affiliated facultatively methylotrophic bacteria that feed on methanotrophs of the genus Methylococcus.</title>
        <authorList>
            <person name="Saltykova V."/>
            <person name="Danilova O.V."/>
            <person name="Oshkin I.Y."/>
            <person name="Belova S.E."/>
            <person name="Pimenov N.V."/>
            <person name="Dedysh S.N."/>
        </authorList>
    </citation>
    <scope>NUCLEOTIDE SEQUENCE</scope>
    <source>
        <strain evidence="3">S20</strain>
    </source>
</reference>
<name>A0AAU7XE06_9HYPH</name>
<dbReference type="RefSeq" id="WP_407051162.1">
    <property type="nucleotide sequence ID" value="NZ_CP158568.1"/>
</dbReference>
<accession>A0AAU7XE06</accession>
<dbReference type="EMBL" id="CP158568">
    <property type="protein sequence ID" value="XBY46065.1"/>
    <property type="molecule type" value="Genomic_DNA"/>
</dbReference>
<feature type="transmembrane region" description="Helical" evidence="2">
    <location>
        <begin position="96"/>
        <end position="114"/>
    </location>
</feature>
<feature type="region of interest" description="Disordered" evidence="1">
    <location>
        <begin position="1"/>
        <end position="51"/>
    </location>
</feature>
<keyword evidence="2" id="KW-0812">Transmembrane</keyword>
<keyword evidence="2" id="KW-1133">Transmembrane helix</keyword>
<proteinExistence type="predicted"/>
<dbReference type="KEGG" id="mflg:ABS361_07480"/>
<dbReference type="Pfam" id="PF10003">
    <property type="entry name" value="DUF2244"/>
    <property type="match status" value="1"/>
</dbReference>
<dbReference type="AlphaFoldDB" id="A0AAU7XE06"/>
<keyword evidence="2" id="KW-0472">Membrane</keyword>
<evidence type="ECO:0000256" key="2">
    <source>
        <dbReference type="SAM" id="Phobius"/>
    </source>
</evidence>
<evidence type="ECO:0000313" key="3">
    <source>
        <dbReference type="EMBL" id="XBY46065.1"/>
    </source>
</evidence>
<gene>
    <name evidence="3" type="ORF">ABS361_07480</name>
</gene>
<feature type="compositionally biased region" description="Low complexity" evidence="1">
    <location>
        <begin position="40"/>
        <end position="51"/>
    </location>
</feature>
<dbReference type="InterPro" id="IPR019253">
    <property type="entry name" value="DUF2244_TM"/>
</dbReference>